<dbReference type="AlphaFoldDB" id="A0A0G4F2W5"/>
<dbReference type="VEuPathDB" id="CryptoDB:Cvel_14976"/>
<gene>
    <name evidence="2" type="ORF">Cvel_14976</name>
</gene>
<evidence type="ECO:0000313" key="2">
    <source>
        <dbReference type="EMBL" id="CEM06565.1"/>
    </source>
</evidence>
<evidence type="ECO:0000256" key="1">
    <source>
        <dbReference type="SAM" id="MobiDB-lite"/>
    </source>
</evidence>
<accession>A0A0G4F2W5</accession>
<protein>
    <submittedName>
        <fullName evidence="2">Uncharacterized protein</fullName>
    </submittedName>
</protein>
<feature type="compositionally biased region" description="Basic and acidic residues" evidence="1">
    <location>
        <begin position="292"/>
        <end position="342"/>
    </location>
</feature>
<sequence length="375" mass="40623">MVARGVSARSVEERASANTVAGAVFVKSVGAGAFVSMVAYAFNAKIAVGRVFVNTVDDGVLARSVGEVASVNTAASDTIAKNVEGKACANMVASAHHLSGDGPVSPSPLSQEPSPIESAVQKMLRQTAALQGLLRDGACTVSVRYFSYRGPPLGAISTHKEWKAFVKGPRRGPGSRNIPFQNPKVSGFKQIQHKYPYFKWRTKSRQYICKQHGAVKPILTAAHLHVEYDFPNAPVFWELKETLERALPGVRVTSQPVERGGLRVIRERDDVAVDLAEEIRKDPLLLHSTSGGHKETDATEGGKQKEGTRRESAGARGSQDARRPTHLAHADTGLRGDPREFGDMAEVRHRAVLLAKRVMRDLGLPGHVHRPSILD</sequence>
<reference evidence="2" key="1">
    <citation type="submission" date="2014-11" db="EMBL/GenBank/DDBJ databases">
        <authorList>
            <person name="Otto D Thomas"/>
            <person name="Naeem Raeece"/>
        </authorList>
    </citation>
    <scope>NUCLEOTIDE SEQUENCE</scope>
</reference>
<dbReference type="EMBL" id="CDMZ01000097">
    <property type="protein sequence ID" value="CEM06565.1"/>
    <property type="molecule type" value="Genomic_DNA"/>
</dbReference>
<name>A0A0G4F2W5_9ALVE</name>
<organism evidence="2">
    <name type="scientific">Chromera velia CCMP2878</name>
    <dbReference type="NCBI Taxonomy" id="1169474"/>
    <lineage>
        <taxon>Eukaryota</taxon>
        <taxon>Sar</taxon>
        <taxon>Alveolata</taxon>
        <taxon>Colpodellida</taxon>
        <taxon>Chromeraceae</taxon>
        <taxon>Chromera</taxon>
    </lineage>
</organism>
<feature type="region of interest" description="Disordered" evidence="1">
    <location>
        <begin position="284"/>
        <end position="342"/>
    </location>
</feature>
<proteinExistence type="predicted"/>